<gene>
    <name evidence="1" type="ORF">HPT29_027105</name>
</gene>
<dbReference type="EMBL" id="CP102846">
    <property type="protein sequence ID" value="UVF22349.1"/>
    <property type="molecule type" value="Genomic_DNA"/>
</dbReference>
<evidence type="ECO:0000313" key="2">
    <source>
        <dbReference type="Proteomes" id="UP001017257"/>
    </source>
</evidence>
<keyword evidence="1" id="KW-0614">Plasmid</keyword>
<reference evidence="1" key="1">
    <citation type="submission" date="2022-08" db="EMBL/GenBank/DDBJ databases">
        <title>Microvirga terrae sp. nov., isolated from soil.</title>
        <authorList>
            <person name="Kim K.H."/>
            <person name="Seo Y.L."/>
            <person name="Kim J.M."/>
            <person name="Lee J.K."/>
            <person name="Han D.M."/>
            <person name="Jeon C.O."/>
        </authorList>
    </citation>
    <scope>NUCLEOTIDE SEQUENCE</scope>
    <source>
        <strain evidence="1">R24</strain>
        <plasmid evidence="1">pR24_1</plasmid>
    </source>
</reference>
<name>A0ABY5RZG3_9HYPH</name>
<dbReference type="Proteomes" id="UP001017257">
    <property type="component" value="Plasmid pR24_1"/>
</dbReference>
<keyword evidence="2" id="KW-1185">Reference proteome</keyword>
<organism evidence="1 2">
    <name type="scientific">Microvirga terrae</name>
    <dbReference type="NCBI Taxonomy" id="2740529"/>
    <lineage>
        <taxon>Bacteria</taxon>
        <taxon>Pseudomonadati</taxon>
        <taxon>Pseudomonadota</taxon>
        <taxon>Alphaproteobacteria</taxon>
        <taxon>Hyphomicrobiales</taxon>
        <taxon>Methylobacteriaceae</taxon>
        <taxon>Microvirga</taxon>
    </lineage>
</organism>
<proteinExistence type="predicted"/>
<sequence>MRPHRYAVGLPVSYAEDCAPNDVWRSGYKIVDLVSGGNREPQYQIRSADQSYDRVVWESQLQEDPGVGTMRLNGHVIRSPTS</sequence>
<evidence type="ECO:0000313" key="1">
    <source>
        <dbReference type="EMBL" id="UVF22349.1"/>
    </source>
</evidence>
<accession>A0ABY5RZG3</accession>
<dbReference type="RefSeq" id="WP_173945188.1">
    <property type="nucleotide sequence ID" value="NZ_CP102846.1"/>
</dbReference>
<protein>
    <submittedName>
        <fullName evidence="1">Uncharacterized protein</fullName>
    </submittedName>
</protein>
<geneLocation type="plasmid" evidence="1 2">
    <name>pR24_1</name>
</geneLocation>